<dbReference type="Gramene" id="OGLUM03G24600.1">
    <property type="protein sequence ID" value="OGLUM03G24600.1"/>
    <property type="gene ID" value="OGLUM03G24600"/>
</dbReference>
<evidence type="ECO:0000313" key="2">
    <source>
        <dbReference type="EnsemblPlants" id="OGLUM03G24600.1"/>
    </source>
</evidence>
<keyword evidence="3" id="KW-1185">Reference proteome</keyword>
<dbReference type="AlphaFoldDB" id="A0A0D9Z9S3"/>
<protein>
    <recommendedName>
        <fullName evidence="4">Transmembrane protein</fullName>
    </recommendedName>
</protein>
<sequence length="227" mass="25261">MSGHWCHRPISLTGASQAKPLRHQLRLAEVVPFFLFSLSFSHCHKHYRHHHSRPELSSCCRRFGHPLFSLCLPPTSPDVQRAGTRLTAAVEAVQPPKHRCPVPLPLCCCSGEETEERREEREEEEETYDKWAPLHSRSVALRIPRLNAYSGRSLTTPSISTARRTLAFGLCAIQAALLPLTAVGLYLPSFRIRTLDRTASFISIQGADVDPDGYAEAAGNLKAQGKT</sequence>
<dbReference type="EnsemblPlants" id="OGLUM03G24600.1">
    <property type="protein sequence ID" value="OGLUM03G24600.1"/>
    <property type="gene ID" value="OGLUM03G24600"/>
</dbReference>
<evidence type="ECO:0000313" key="3">
    <source>
        <dbReference type="Proteomes" id="UP000026961"/>
    </source>
</evidence>
<reference evidence="2" key="2">
    <citation type="submission" date="2018-05" db="EMBL/GenBank/DDBJ databases">
        <title>OgluRS3 (Oryza glumaepatula Reference Sequence Version 3).</title>
        <authorList>
            <person name="Zhang J."/>
            <person name="Kudrna D."/>
            <person name="Lee S."/>
            <person name="Talag J."/>
            <person name="Welchert J."/>
            <person name="Wing R.A."/>
        </authorList>
    </citation>
    <scope>NUCLEOTIDE SEQUENCE [LARGE SCALE GENOMIC DNA]</scope>
</reference>
<accession>A0A0D9Z9S3</accession>
<evidence type="ECO:0000256" key="1">
    <source>
        <dbReference type="SAM" id="Phobius"/>
    </source>
</evidence>
<evidence type="ECO:0008006" key="4">
    <source>
        <dbReference type="Google" id="ProtNLM"/>
    </source>
</evidence>
<keyword evidence="1" id="KW-1133">Transmembrane helix</keyword>
<dbReference type="HOGENOM" id="CLU_113489_0_0_1"/>
<name>A0A0D9Z9S3_9ORYZ</name>
<feature type="transmembrane region" description="Helical" evidence="1">
    <location>
        <begin position="166"/>
        <end position="187"/>
    </location>
</feature>
<keyword evidence="1" id="KW-0472">Membrane</keyword>
<organism evidence="2">
    <name type="scientific">Oryza glumipatula</name>
    <dbReference type="NCBI Taxonomy" id="40148"/>
    <lineage>
        <taxon>Eukaryota</taxon>
        <taxon>Viridiplantae</taxon>
        <taxon>Streptophyta</taxon>
        <taxon>Embryophyta</taxon>
        <taxon>Tracheophyta</taxon>
        <taxon>Spermatophyta</taxon>
        <taxon>Magnoliopsida</taxon>
        <taxon>Liliopsida</taxon>
        <taxon>Poales</taxon>
        <taxon>Poaceae</taxon>
        <taxon>BOP clade</taxon>
        <taxon>Oryzoideae</taxon>
        <taxon>Oryzeae</taxon>
        <taxon>Oryzinae</taxon>
        <taxon>Oryza</taxon>
    </lineage>
</organism>
<keyword evidence="1" id="KW-0812">Transmembrane</keyword>
<reference evidence="2" key="1">
    <citation type="submission" date="2015-04" db="UniProtKB">
        <authorList>
            <consortium name="EnsemblPlants"/>
        </authorList>
    </citation>
    <scope>IDENTIFICATION</scope>
</reference>
<proteinExistence type="predicted"/>
<dbReference type="Proteomes" id="UP000026961">
    <property type="component" value="Chromosome 3"/>
</dbReference>